<dbReference type="InterPro" id="IPR024078">
    <property type="entry name" value="LmbE-like_dom_sf"/>
</dbReference>
<sequence>MIARPAPGPLLTVMAHPDDAELWAGGTIARYTARGIPTIIAVPEHHDPVRNREAAAGAAILGATLYQYDATAPDALAVLLRGTKPEIVITHPLRDMHADHRHLAEKLLAAVPDVVIATGRPHRVYTCDTYNSLTLDGPVPAHTTLDVTDTQPVKMRALTAHRSQPVDTHFARMAATLSRLWGARIGTSYAENFVPVPVLGRLPAASGL</sequence>
<dbReference type="GO" id="GO:0016137">
    <property type="term" value="P:glycoside metabolic process"/>
    <property type="evidence" value="ECO:0007669"/>
    <property type="project" value="UniProtKB-ARBA"/>
</dbReference>
<accession>A0A221W8A0</accession>
<dbReference type="GO" id="GO:0035595">
    <property type="term" value="F:N-acetylglucosaminylinositol deacetylase activity"/>
    <property type="evidence" value="ECO:0007669"/>
    <property type="project" value="UniProtKB-EC"/>
</dbReference>
<dbReference type="Pfam" id="PF02585">
    <property type="entry name" value="PIG-L"/>
    <property type="match status" value="1"/>
</dbReference>
<dbReference type="Gene3D" id="3.40.50.10320">
    <property type="entry name" value="LmbE-like"/>
    <property type="match status" value="1"/>
</dbReference>
<reference evidence="2 3" key="1">
    <citation type="submission" date="2017-07" db="EMBL/GenBank/DDBJ databases">
        <title>Complete genome sequence of Actinoalloteichus hoggarensis DSM 45943, type strain of Actinoalloteichus hoggarensis.</title>
        <authorList>
            <person name="Ruckert C."/>
            <person name="Nouioui I."/>
            <person name="Willmese J."/>
            <person name="van Wezel G."/>
            <person name="Klenk H.-P."/>
            <person name="Kalinowski J."/>
            <person name="Zotchev S.B."/>
        </authorList>
    </citation>
    <scope>NUCLEOTIDE SEQUENCE [LARGE SCALE GENOMIC DNA]</scope>
    <source>
        <strain evidence="2 3">DSM 45943</strain>
    </source>
</reference>
<proteinExistence type="predicted"/>
<evidence type="ECO:0000313" key="3">
    <source>
        <dbReference type="Proteomes" id="UP000204221"/>
    </source>
</evidence>
<dbReference type="KEGG" id="ahg:AHOG_19745"/>
<dbReference type="EMBL" id="CP022521">
    <property type="protein sequence ID" value="ASO21567.1"/>
    <property type="molecule type" value="Genomic_DNA"/>
</dbReference>
<gene>
    <name evidence="2" type="primary">mshB3</name>
    <name evidence="2" type="ORF">AHOG_19745</name>
</gene>
<keyword evidence="2" id="KW-0378">Hydrolase</keyword>
<keyword evidence="3" id="KW-1185">Reference proteome</keyword>
<name>A0A221W8A0_9PSEU</name>
<evidence type="ECO:0000256" key="1">
    <source>
        <dbReference type="ARBA" id="ARBA00022833"/>
    </source>
</evidence>
<dbReference type="AlphaFoldDB" id="A0A221W8A0"/>
<organism evidence="2 3">
    <name type="scientific">Actinoalloteichus hoggarensis</name>
    <dbReference type="NCBI Taxonomy" id="1470176"/>
    <lineage>
        <taxon>Bacteria</taxon>
        <taxon>Bacillati</taxon>
        <taxon>Actinomycetota</taxon>
        <taxon>Actinomycetes</taxon>
        <taxon>Pseudonocardiales</taxon>
        <taxon>Pseudonocardiaceae</taxon>
        <taxon>Actinoalloteichus</taxon>
    </lineage>
</organism>
<dbReference type="InterPro" id="IPR003737">
    <property type="entry name" value="GlcNAc_PI_deacetylase-related"/>
</dbReference>
<evidence type="ECO:0000313" key="2">
    <source>
        <dbReference type="EMBL" id="ASO21567.1"/>
    </source>
</evidence>
<keyword evidence="1" id="KW-0862">Zinc</keyword>
<dbReference type="SUPFAM" id="SSF102588">
    <property type="entry name" value="LmbE-like"/>
    <property type="match status" value="1"/>
</dbReference>
<protein>
    <submittedName>
        <fullName evidence="2">1D-myo-inositol 2-acetamido-2-deoxy-alpha-D-glucopyranoside deacetylase</fullName>
        <ecNumber evidence="2">3.5.1.103</ecNumber>
    </submittedName>
</protein>
<dbReference type="EC" id="3.5.1.103" evidence="2"/>
<dbReference type="Proteomes" id="UP000204221">
    <property type="component" value="Chromosome"/>
</dbReference>